<keyword evidence="2" id="KW-0804">Transcription</keyword>
<keyword evidence="3" id="KW-0472">Membrane</keyword>
<dbReference type="Gene3D" id="1.10.10.60">
    <property type="entry name" value="Homeodomain-like"/>
    <property type="match status" value="1"/>
</dbReference>
<sequence length="62" mass="7134">MEFAYNLLAYSDRTLADIAFLSGYASQSAFTFAFSQHYGCIPAMYVFLRTRNLRVEIRKAIL</sequence>
<dbReference type="Pfam" id="PF12833">
    <property type="entry name" value="HTH_18"/>
    <property type="match status" value="1"/>
</dbReference>
<evidence type="ECO:0000256" key="3">
    <source>
        <dbReference type="SAM" id="Phobius"/>
    </source>
</evidence>
<dbReference type="EMBL" id="JAQMFO010000018">
    <property type="protein sequence ID" value="MDB6372823.1"/>
    <property type="molecule type" value="Genomic_DNA"/>
</dbReference>
<proteinExistence type="predicted"/>
<protein>
    <submittedName>
        <fullName evidence="5">Helix-turn-helix domain-containing protein</fullName>
    </submittedName>
</protein>
<dbReference type="RefSeq" id="WP_262977691.1">
    <property type="nucleotide sequence ID" value="NZ_JAQMFO010000018.1"/>
</dbReference>
<dbReference type="Proteomes" id="UP001212996">
    <property type="component" value="Unassembled WGS sequence"/>
</dbReference>
<dbReference type="GO" id="GO:0003700">
    <property type="term" value="F:DNA-binding transcription factor activity"/>
    <property type="evidence" value="ECO:0007669"/>
    <property type="project" value="InterPro"/>
</dbReference>
<dbReference type="AlphaFoldDB" id="A0AAW6BH53"/>
<dbReference type="GO" id="GO:0043565">
    <property type="term" value="F:sequence-specific DNA binding"/>
    <property type="evidence" value="ECO:0007669"/>
    <property type="project" value="InterPro"/>
</dbReference>
<name>A0AAW6BH53_9GAMM</name>
<evidence type="ECO:0000259" key="4">
    <source>
        <dbReference type="PROSITE" id="PS01124"/>
    </source>
</evidence>
<reference evidence="5" key="1">
    <citation type="submission" date="2023-01" db="EMBL/GenBank/DDBJ databases">
        <title>Genome sequencing of Photorhabdus bodei 09-20.</title>
        <authorList>
            <person name="Kalindamar S."/>
            <person name="Kumru S."/>
        </authorList>
    </citation>
    <scope>NUCLEOTIDE SEQUENCE</scope>
    <source>
        <strain evidence="5">09-20</strain>
    </source>
</reference>
<evidence type="ECO:0000256" key="1">
    <source>
        <dbReference type="ARBA" id="ARBA00023015"/>
    </source>
</evidence>
<evidence type="ECO:0000256" key="2">
    <source>
        <dbReference type="ARBA" id="ARBA00023163"/>
    </source>
</evidence>
<evidence type="ECO:0000313" key="6">
    <source>
        <dbReference type="Proteomes" id="UP001212996"/>
    </source>
</evidence>
<dbReference type="SUPFAM" id="SSF46689">
    <property type="entry name" value="Homeodomain-like"/>
    <property type="match status" value="1"/>
</dbReference>
<keyword evidence="1" id="KW-0805">Transcription regulation</keyword>
<accession>A0AAW6BH53</accession>
<feature type="domain" description="HTH araC/xylS-type" evidence="4">
    <location>
        <begin position="1"/>
        <end position="48"/>
    </location>
</feature>
<feature type="transmembrane region" description="Helical" evidence="3">
    <location>
        <begin position="29"/>
        <end position="48"/>
    </location>
</feature>
<dbReference type="InterPro" id="IPR018060">
    <property type="entry name" value="HTH_AraC"/>
</dbReference>
<gene>
    <name evidence="5" type="ORF">PH362_12945</name>
</gene>
<organism evidence="5 6">
    <name type="scientific">Photorhabdus bodei</name>
    <dbReference type="NCBI Taxonomy" id="2029681"/>
    <lineage>
        <taxon>Bacteria</taxon>
        <taxon>Pseudomonadati</taxon>
        <taxon>Pseudomonadota</taxon>
        <taxon>Gammaproteobacteria</taxon>
        <taxon>Enterobacterales</taxon>
        <taxon>Morganellaceae</taxon>
        <taxon>Photorhabdus</taxon>
    </lineage>
</organism>
<dbReference type="PROSITE" id="PS01124">
    <property type="entry name" value="HTH_ARAC_FAMILY_2"/>
    <property type="match status" value="1"/>
</dbReference>
<keyword evidence="3" id="KW-0812">Transmembrane</keyword>
<comment type="caution">
    <text evidence="5">The sequence shown here is derived from an EMBL/GenBank/DDBJ whole genome shotgun (WGS) entry which is preliminary data.</text>
</comment>
<evidence type="ECO:0000313" key="5">
    <source>
        <dbReference type="EMBL" id="MDB6372823.1"/>
    </source>
</evidence>
<keyword evidence="3" id="KW-1133">Transmembrane helix</keyword>
<dbReference type="InterPro" id="IPR009057">
    <property type="entry name" value="Homeodomain-like_sf"/>
</dbReference>